<keyword evidence="2" id="KW-1185">Reference proteome</keyword>
<gene>
    <name evidence="1" type="ORF">TIN2_53</name>
</gene>
<evidence type="ECO:0000313" key="2">
    <source>
        <dbReference type="Proteomes" id="UP000203853"/>
    </source>
</evidence>
<reference evidence="1 2" key="1">
    <citation type="journal article" date="2015" name="Appl. Environ. Microbiol.">
        <title>Three of a Kind: Genetically Similar Tsukamurella Phages TIN2, TIN3, and TIN4.</title>
        <authorList>
            <person name="Dyson Z.A."/>
            <person name="Tucci J."/>
            <person name="Seviour R.J."/>
            <person name="Petrovski S."/>
        </authorList>
    </citation>
    <scope>NUCLEOTIDE SEQUENCE [LARGE SCALE GENOMIC DNA]</scope>
</reference>
<dbReference type="Proteomes" id="UP000203853">
    <property type="component" value="Segment"/>
</dbReference>
<dbReference type="RefSeq" id="YP_009204488.1">
    <property type="nucleotide sequence ID" value="NC_028865.1"/>
</dbReference>
<organism evidence="1 2">
    <name type="scientific">Tsukamurella phage TIN2</name>
    <dbReference type="NCBI Taxonomy" id="1636545"/>
    <lineage>
        <taxon>Viruses</taxon>
        <taxon>Duplodnaviria</taxon>
        <taxon>Heunggongvirae</taxon>
        <taxon>Uroviricota</taxon>
        <taxon>Caudoviricetes</taxon>
        <taxon>Tinduovirus</taxon>
        <taxon>Tinduovirus TIN2</taxon>
    </lineage>
</organism>
<proteinExistence type="predicted"/>
<dbReference type="GeneID" id="26631014"/>
<dbReference type="EMBL" id="KR011062">
    <property type="protein sequence ID" value="AKJ71743.1"/>
    <property type="molecule type" value="Genomic_DNA"/>
</dbReference>
<dbReference type="KEGG" id="vg:26631014"/>
<sequence>MPDDEVPEFAREAVEFQAFQQKRYEEAQREKEQNYNADLSAFAQFIDELRPDQLSYVLKLIEEIGVTPYAHQLIGIGVGSRIYRRGLMVDGKTYEEALGLVDEAEADNKPYTGPTDSTQPHFDPVVEAPDPRLSEPHVCVGCSRKYASLADYIETKEKHDGCPGCQHKEKWG</sequence>
<protein>
    <submittedName>
        <fullName evidence="1">Uncharacterized protein</fullName>
    </submittedName>
</protein>
<accession>A0A0K0N5G9</accession>
<name>A0A0K0N5G9_9CAUD</name>
<dbReference type="OrthoDB" id="25388at10239"/>
<evidence type="ECO:0000313" key="1">
    <source>
        <dbReference type="EMBL" id="AKJ71743.1"/>
    </source>
</evidence>